<dbReference type="PROSITE" id="PS51318">
    <property type="entry name" value="TAT"/>
    <property type="match status" value="1"/>
</dbReference>
<sequence>MQDFDPNRRTALKALGLGLLASAGPGVAIGKDVMAHKDKIDVSDVYVAHLESQADVETDAWGLAVFHHRSGEIVFTLAVSRLENTVMAHIHEDEALGPVAVWLHDFTTQAEHLIEGSFTGALNAGVITDDAISEGRAPEATSTTVAELIGKIDAGEAFVNVHTEANPGGEISGRIEPFEWSDVPLRM</sequence>
<dbReference type="AlphaFoldDB" id="A0ABD5QMS6"/>
<keyword evidence="3" id="KW-1185">Reference proteome</keyword>
<dbReference type="Pfam" id="PF07452">
    <property type="entry name" value="CHRD"/>
    <property type="match status" value="1"/>
</dbReference>
<dbReference type="SMART" id="SM00754">
    <property type="entry name" value="CHRD"/>
    <property type="match status" value="1"/>
</dbReference>
<evidence type="ECO:0000313" key="2">
    <source>
        <dbReference type="EMBL" id="MFC4990309.1"/>
    </source>
</evidence>
<dbReference type="InterPro" id="IPR010895">
    <property type="entry name" value="CHRD"/>
</dbReference>
<dbReference type="Proteomes" id="UP001595925">
    <property type="component" value="Unassembled WGS sequence"/>
</dbReference>
<dbReference type="EMBL" id="JBHSJG010000068">
    <property type="protein sequence ID" value="MFC4990309.1"/>
    <property type="molecule type" value="Genomic_DNA"/>
</dbReference>
<name>A0ABD5QMS6_9EURY</name>
<protein>
    <submittedName>
        <fullName evidence="2">CHRD domain-containing protein</fullName>
    </submittedName>
</protein>
<proteinExistence type="predicted"/>
<dbReference type="RefSeq" id="WP_224830305.1">
    <property type="nucleotide sequence ID" value="NZ_JAIVEF010000048.1"/>
</dbReference>
<feature type="domain" description="CHRD" evidence="1">
    <location>
        <begin position="44"/>
        <end position="177"/>
    </location>
</feature>
<evidence type="ECO:0000259" key="1">
    <source>
        <dbReference type="SMART" id="SM00754"/>
    </source>
</evidence>
<reference evidence="2 3" key="1">
    <citation type="journal article" date="2019" name="Int. J. Syst. Evol. Microbiol.">
        <title>The Global Catalogue of Microorganisms (GCM) 10K type strain sequencing project: providing services to taxonomists for standard genome sequencing and annotation.</title>
        <authorList>
            <consortium name="The Broad Institute Genomics Platform"/>
            <consortium name="The Broad Institute Genome Sequencing Center for Infectious Disease"/>
            <person name="Wu L."/>
            <person name="Ma J."/>
        </authorList>
    </citation>
    <scope>NUCLEOTIDE SEQUENCE [LARGE SCALE GENOMIC DNA]</scope>
    <source>
        <strain evidence="2 3">CGMCC 1.15824</strain>
    </source>
</reference>
<gene>
    <name evidence="2" type="ORF">ACFPFO_21670</name>
</gene>
<accession>A0ABD5QMS6</accession>
<organism evidence="2 3">
    <name type="scientific">Saliphagus infecundisoli</name>
    <dbReference type="NCBI Taxonomy" id="1849069"/>
    <lineage>
        <taxon>Archaea</taxon>
        <taxon>Methanobacteriati</taxon>
        <taxon>Methanobacteriota</taxon>
        <taxon>Stenosarchaea group</taxon>
        <taxon>Halobacteria</taxon>
        <taxon>Halobacteriales</taxon>
        <taxon>Natrialbaceae</taxon>
        <taxon>Saliphagus</taxon>
    </lineage>
</organism>
<comment type="caution">
    <text evidence="2">The sequence shown here is derived from an EMBL/GenBank/DDBJ whole genome shotgun (WGS) entry which is preliminary data.</text>
</comment>
<evidence type="ECO:0000313" key="3">
    <source>
        <dbReference type="Proteomes" id="UP001595925"/>
    </source>
</evidence>
<dbReference type="InterPro" id="IPR006311">
    <property type="entry name" value="TAT_signal"/>
</dbReference>